<proteinExistence type="inferred from homology"/>
<keyword evidence="1 14" id="KW-0723">Serine/threonine-protein kinase</keyword>
<dbReference type="GO" id="GO:0004674">
    <property type="term" value="F:protein serine/threonine kinase activity"/>
    <property type="evidence" value="ECO:0007669"/>
    <property type="project" value="UniProtKB-KW"/>
</dbReference>
<dbReference type="InterPro" id="IPR011009">
    <property type="entry name" value="Kinase-like_dom_sf"/>
</dbReference>
<dbReference type="EC" id="2.7.12.2" evidence="8"/>
<keyword evidence="3 13" id="KW-0547">Nucleotide-binding</keyword>
<evidence type="ECO:0000256" key="2">
    <source>
        <dbReference type="ARBA" id="ARBA00022679"/>
    </source>
</evidence>
<dbReference type="GO" id="GO:0005524">
    <property type="term" value="F:ATP binding"/>
    <property type="evidence" value="ECO:0007669"/>
    <property type="project" value="UniProtKB-UniRule"/>
</dbReference>
<dbReference type="InterPro" id="IPR000719">
    <property type="entry name" value="Prot_kinase_dom"/>
</dbReference>
<reference evidence="16" key="2">
    <citation type="journal article" date="2018" name="Plant J.">
        <title>The Physcomitrella patens chromosome-scale assembly reveals moss genome structure and evolution.</title>
        <authorList>
            <person name="Lang D."/>
            <person name="Ullrich K.K."/>
            <person name="Murat F."/>
            <person name="Fuchs J."/>
            <person name="Jenkins J."/>
            <person name="Haas F.B."/>
            <person name="Piednoel M."/>
            <person name="Gundlach H."/>
            <person name="Van Bel M."/>
            <person name="Meyberg R."/>
            <person name="Vives C."/>
            <person name="Morata J."/>
            <person name="Symeonidi A."/>
            <person name="Hiss M."/>
            <person name="Muchero W."/>
            <person name="Kamisugi Y."/>
            <person name="Saleh O."/>
            <person name="Blanc G."/>
            <person name="Decker E.L."/>
            <person name="van Gessel N."/>
            <person name="Grimwood J."/>
            <person name="Hayes R.D."/>
            <person name="Graham S.W."/>
            <person name="Gunter L.E."/>
            <person name="McDaniel S.F."/>
            <person name="Hoernstein S.N.W."/>
            <person name="Larsson A."/>
            <person name="Li F.W."/>
            <person name="Perroud P.F."/>
            <person name="Phillips J."/>
            <person name="Ranjan P."/>
            <person name="Rokshar D.S."/>
            <person name="Rothfels C.J."/>
            <person name="Schneider L."/>
            <person name="Shu S."/>
            <person name="Stevenson D.W."/>
            <person name="Thummler F."/>
            <person name="Tillich M."/>
            <person name="Villarreal Aguilar J.C."/>
            <person name="Widiez T."/>
            <person name="Wong G.K."/>
            <person name="Wymore A."/>
            <person name="Zhang Y."/>
            <person name="Zimmer A.D."/>
            <person name="Quatrano R.S."/>
            <person name="Mayer K.F.X."/>
            <person name="Goodstein D."/>
            <person name="Casacuberta J.M."/>
            <person name="Vandepoele K."/>
            <person name="Reski R."/>
            <person name="Cuming A.C."/>
            <person name="Tuskan G.A."/>
            <person name="Maumus F."/>
            <person name="Salse J."/>
            <person name="Schmutz J."/>
            <person name="Rensing S.A."/>
        </authorList>
    </citation>
    <scope>NUCLEOTIDE SEQUENCE [LARGE SCALE GENOMIC DNA]</scope>
</reference>
<dbReference type="PROSITE" id="PS00108">
    <property type="entry name" value="PROTEIN_KINASE_ST"/>
    <property type="match status" value="1"/>
</dbReference>
<dbReference type="STRING" id="3218.A0A2K1K042"/>
<dbReference type="Gene3D" id="3.30.200.20">
    <property type="entry name" value="Phosphorylase Kinase, domain 1"/>
    <property type="match status" value="1"/>
</dbReference>
<gene>
    <name evidence="16" type="ORF">PHYPA_014263</name>
</gene>
<dbReference type="PROSITE" id="PS00107">
    <property type="entry name" value="PROTEIN_KINASE_ATP"/>
    <property type="match status" value="1"/>
</dbReference>
<dbReference type="Pfam" id="PF00069">
    <property type="entry name" value="Pkinase"/>
    <property type="match status" value="1"/>
</dbReference>
<comment type="catalytic activity">
    <reaction evidence="9">
        <text>L-seryl-[protein] + ATP = O-phospho-L-seryl-[protein] + ADP + H(+)</text>
        <dbReference type="Rhea" id="RHEA:17989"/>
        <dbReference type="Rhea" id="RHEA-COMP:9863"/>
        <dbReference type="Rhea" id="RHEA-COMP:11604"/>
        <dbReference type="ChEBI" id="CHEBI:15378"/>
        <dbReference type="ChEBI" id="CHEBI:29999"/>
        <dbReference type="ChEBI" id="CHEBI:30616"/>
        <dbReference type="ChEBI" id="CHEBI:83421"/>
        <dbReference type="ChEBI" id="CHEBI:456216"/>
        <dbReference type="EC" id="2.7.12.2"/>
    </reaction>
</comment>
<evidence type="ECO:0000256" key="3">
    <source>
        <dbReference type="ARBA" id="ARBA00022741"/>
    </source>
</evidence>
<dbReference type="SMR" id="A0A2K1K042"/>
<dbReference type="EMBL" id="ABEU02000010">
    <property type="protein sequence ID" value="PNR47143.1"/>
    <property type="molecule type" value="Genomic_DNA"/>
</dbReference>
<keyword evidence="2" id="KW-0808">Transferase</keyword>
<evidence type="ECO:0000313" key="16">
    <source>
        <dbReference type="EMBL" id="PNR47143.1"/>
    </source>
</evidence>
<dbReference type="FunFam" id="3.30.200.20:FF:000265">
    <property type="entry name" value="Mitogen-activated protein kinase kinase 6"/>
    <property type="match status" value="1"/>
</dbReference>
<name>A0A2K1K042_PHYPA</name>
<comment type="similarity">
    <text evidence="7">Belongs to the protein kinase superfamily. STE Ser/Thr protein kinase family. MAP kinase kinase subfamily.</text>
</comment>
<evidence type="ECO:0000256" key="10">
    <source>
        <dbReference type="ARBA" id="ARBA00049299"/>
    </source>
</evidence>
<evidence type="ECO:0000256" key="1">
    <source>
        <dbReference type="ARBA" id="ARBA00022527"/>
    </source>
</evidence>
<dbReference type="CDD" id="cd06623">
    <property type="entry name" value="PKc_MAPKK_plant_like"/>
    <property type="match status" value="1"/>
</dbReference>
<dbReference type="InterPro" id="IPR017441">
    <property type="entry name" value="Protein_kinase_ATP_BS"/>
</dbReference>
<dbReference type="PROSITE" id="PS50011">
    <property type="entry name" value="PROTEIN_KINASE_DOM"/>
    <property type="match status" value="1"/>
</dbReference>
<evidence type="ECO:0000256" key="14">
    <source>
        <dbReference type="RuleBase" id="RU000304"/>
    </source>
</evidence>
<dbReference type="GO" id="GO:0010200">
    <property type="term" value="P:response to chitin"/>
    <property type="evidence" value="ECO:0007669"/>
    <property type="project" value="UniProtKB-ARBA"/>
</dbReference>
<evidence type="ECO:0000256" key="7">
    <source>
        <dbReference type="ARBA" id="ARBA00038035"/>
    </source>
</evidence>
<keyword evidence="4" id="KW-0418">Kinase</keyword>
<evidence type="ECO:0000256" key="5">
    <source>
        <dbReference type="ARBA" id="ARBA00022821"/>
    </source>
</evidence>
<evidence type="ECO:0000256" key="12">
    <source>
        <dbReference type="ARBA" id="ARBA00054643"/>
    </source>
</evidence>
<accession>A0A2K1K042</accession>
<dbReference type="SUPFAM" id="SSF56112">
    <property type="entry name" value="Protein kinase-like (PK-like)"/>
    <property type="match status" value="1"/>
</dbReference>
<dbReference type="InterPro" id="IPR008271">
    <property type="entry name" value="Ser/Thr_kinase_AS"/>
</dbReference>
<evidence type="ECO:0000259" key="15">
    <source>
        <dbReference type="PROSITE" id="PS50011"/>
    </source>
</evidence>
<dbReference type="OMA" id="VCKGLIY"/>
<evidence type="ECO:0000256" key="6">
    <source>
        <dbReference type="ARBA" id="ARBA00022840"/>
    </source>
</evidence>
<dbReference type="AlphaFoldDB" id="A0A2K1K042"/>
<dbReference type="PANTHER" id="PTHR48013:SF32">
    <property type="entry name" value="MITOGEN-ACTIVATED PROTEIN KINASE KINASE 2-LIKE"/>
    <property type="match status" value="1"/>
</dbReference>
<feature type="domain" description="Protein kinase" evidence="15">
    <location>
        <begin position="69"/>
        <end position="331"/>
    </location>
</feature>
<protein>
    <recommendedName>
        <fullName evidence="8">mitogen-activated protein kinase kinase</fullName>
        <ecNumber evidence="8">2.7.12.2</ecNumber>
    </recommendedName>
</protein>
<comment type="catalytic activity">
    <reaction evidence="11">
        <text>L-tyrosyl-[protein] + ATP = O-phospho-L-tyrosyl-[protein] + ADP + H(+)</text>
        <dbReference type="Rhea" id="RHEA:10596"/>
        <dbReference type="Rhea" id="RHEA-COMP:10136"/>
        <dbReference type="Rhea" id="RHEA-COMP:20101"/>
        <dbReference type="ChEBI" id="CHEBI:15378"/>
        <dbReference type="ChEBI" id="CHEBI:30616"/>
        <dbReference type="ChEBI" id="CHEBI:46858"/>
        <dbReference type="ChEBI" id="CHEBI:61978"/>
        <dbReference type="ChEBI" id="CHEBI:456216"/>
        <dbReference type="EC" id="2.7.12.2"/>
    </reaction>
</comment>
<organism evidence="16">
    <name type="scientific">Physcomitrium patens</name>
    <name type="common">Spreading-leaved earth moss</name>
    <name type="synonym">Physcomitrella patens</name>
    <dbReference type="NCBI Taxonomy" id="3218"/>
    <lineage>
        <taxon>Eukaryota</taxon>
        <taxon>Viridiplantae</taxon>
        <taxon>Streptophyta</taxon>
        <taxon>Embryophyta</taxon>
        <taxon>Bryophyta</taxon>
        <taxon>Bryophytina</taxon>
        <taxon>Bryopsida</taxon>
        <taxon>Funariidae</taxon>
        <taxon>Funariales</taxon>
        <taxon>Funariaceae</taxon>
        <taxon>Physcomitrium</taxon>
    </lineage>
</organism>
<evidence type="ECO:0000256" key="11">
    <source>
        <dbReference type="ARBA" id="ARBA00051693"/>
    </source>
</evidence>
<dbReference type="Gene3D" id="1.10.510.10">
    <property type="entry name" value="Transferase(Phosphotransferase) domain 1"/>
    <property type="match status" value="1"/>
</dbReference>
<evidence type="ECO:0000256" key="4">
    <source>
        <dbReference type="ARBA" id="ARBA00022777"/>
    </source>
</evidence>
<dbReference type="SMART" id="SM00220">
    <property type="entry name" value="S_TKc"/>
    <property type="match status" value="1"/>
</dbReference>
<dbReference type="GO" id="GO:0004708">
    <property type="term" value="F:MAP kinase kinase activity"/>
    <property type="evidence" value="ECO:0007669"/>
    <property type="project" value="UniProtKB-EC"/>
</dbReference>
<evidence type="ECO:0000256" key="9">
    <source>
        <dbReference type="ARBA" id="ARBA00049014"/>
    </source>
</evidence>
<keyword evidence="6 13" id="KW-0067">ATP-binding</keyword>
<comment type="caution">
    <text evidence="16">The sequence shown here is derived from an EMBL/GenBank/DDBJ whole genome shotgun (WGS) entry which is preliminary data.</text>
</comment>
<reference evidence="16" key="1">
    <citation type="journal article" date="2008" name="Science">
        <title>The Physcomitrella genome reveals evolutionary insights into the conquest of land by plants.</title>
        <authorList>
            <person name="Rensing S."/>
            <person name="Lang D."/>
            <person name="Zimmer A."/>
            <person name="Terry A."/>
            <person name="Salamov A."/>
            <person name="Shapiro H."/>
            <person name="Nishiyama T."/>
            <person name="Perroud P.-F."/>
            <person name="Lindquist E."/>
            <person name="Kamisugi Y."/>
            <person name="Tanahashi T."/>
            <person name="Sakakibara K."/>
            <person name="Fujita T."/>
            <person name="Oishi K."/>
            <person name="Shin-I T."/>
            <person name="Kuroki Y."/>
            <person name="Toyoda A."/>
            <person name="Suzuki Y."/>
            <person name="Hashimoto A."/>
            <person name="Yamaguchi K."/>
            <person name="Sugano A."/>
            <person name="Kohara Y."/>
            <person name="Fujiyama A."/>
            <person name="Anterola A."/>
            <person name="Aoki S."/>
            <person name="Ashton N."/>
            <person name="Barbazuk W.B."/>
            <person name="Barker E."/>
            <person name="Bennetzen J."/>
            <person name="Bezanilla M."/>
            <person name="Blankenship R."/>
            <person name="Cho S.H."/>
            <person name="Dutcher S."/>
            <person name="Estelle M."/>
            <person name="Fawcett J.A."/>
            <person name="Gundlach H."/>
            <person name="Hanada K."/>
            <person name="Heyl A."/>
            <person name="Hicks K.A."/>
            <person name="Hugh J."/>
            <person name="Lohr M."/>
            <person name="Mayer K."/>
            <person name="Melkozernov A."/>
            <person name="Murata T."/>
            <person name="Nelson D."/>
            <person name="Pils B."/>
            <person name="Prigge M."/>
            <person name="Reiss B."/>
            <person name="Renner T."/>
            <person name="Rombauts S."/>
            <person name="Rushton P."/>
            <person name="Sanderfoot A."/>
            <person name="Schween G."/>
            <person name="Shiu S.-H."/>
            <person name="Stueber K."/>
            <person name="Theodoulou F.L."/>
            <person name="Tu H."/>
            <person name="Van de Peer Y."/>
            <person name="Verrier P.J."/>
            <person name="Waters E."/>
            <person name="Wood A."/>
            <person name="Yang L."/>
            <person name="Cove D."/>
            <person name="Cuming A."/>
            <person name="Hasebe M."/>
            <person name="Lucas S."/>
            <person name="Mishler D.B."/>
            <person name="Reski R."/>
            <person name="Grigoriev I."/>
            <person name="Quatrano R.S."/>
            <person name="Boore J.L."/>
        </authorList>
    </citation>
    <scope>NUCLEOTIDE SEQUENCE [LARGE SCALE GENOMIC DNA]</scope>
</reference>
<comment type="function">
    <text evidence="12">The CERK1, MEKK1a/b, MKK1a/b/c and MPK4a/b proteins are involved in pathogen defense. The pathway induces rapid growth inhibition, cell wall depositions and accumulation of defense-related transcripts. This protein is required for full defense response to fungal pathogen chitin.</text>
</comment>
<sequence>MRRARGKFKGGNSALRVNVPKENAISDYVTASGTFQDGDIMLNKEGIRVVSQTQTSTPAANGNISLSDLETVKVLGKGSGGVVQLVRHKWTNETYALKVIHMNIEETTRKQIVQELKINHASQCPYVVICYHAFYNNGLISIVLEYMDGGSLADIMKELEPKCIKEPNLGVVCKQVLLGLMYLHQTRHIIHRDIKPSNLLVNHKGEVKISDFGVSAVLANSMAVRDTFVGTCTYMSPERVLGGTYGFDSDIWSLGLTLLECALGKYPYQPPGSEEGWMNFYELLQTIVDQPPPVAPADQFSPEFCSFISACLQKDPKCRPTAAELLNHPFVNKYDEEEYGLAKLLPPLVPLA</sequence>
<dbReference type="PANTHER" id="PTHR48013">
    <property type="entry name" value="DUAL SPECIFICITY MITOGEN-ACTIVATED PROTEIN KINASE KINASE 5-RELATED"/>
    <property type="match status" value="1"/>
</dbReference>
<comment type="catalytic activity">
    <reaction evidence="10">
        <text>L-threonyl-[protein] + ATP = O-phospho-L-threonyl-[protein] + ADP + H(+)</text>
        <dbReference type="Rhea" id="RHEA:46608"/>
        <dbReference type="Rhea" id="RHEA-COMP:11060"/>
        <dbReference type="Rhea" id="RHEA-COMP:11605"/>
        <dbReference type="ChEBI" id="CHEBI:15378"/>
        <dbReference type="ChEBI" id="CHEBI:30013"/>
        <dbReference type="ChEBI" id="CHEBI:30616"/>
        <dbReference type="ChEBI" id="CHEBI:61977"/>
        <dbReference type="ChEBI" id="CHEBI:456216"/>
        <dbReference type="EC" id="2.7.12.2"/>
    </reaction>
</comment>
<evidence type="ECO:0000256" key="13">
    <source>
        <dbReference type="PROSITE-ProRule" id="PRU10141"/>
    </source>
</evidence>
<dbReference type="GO" id="GO:0006952">
    <property type="term" value="P:defense response"/>
    <property type="evidence" value="ECO:0007669"/>
    <property type="project" value="UniProtKB-KW"/>
</dbReference>
<evidence type="ECO:0000256" key="8">
    <source>
        <dbReference type="ARBA" id="ARBA00038999"/>
    </source>
</evidence>
<dbReference type="OrthoDB" id="10252354at2759"/>
<feature type="binding site" evidence="13">
    <location>
        <position position="98"/>
    </location>
    <ligand>
        <name>ATP</name>
        <dbReference type="ChEBI" id="CHEBI:30616"/>
    </ligand>
</feature>
<dbReference type="FunFam" id="1.10.510.10:FF:000285">
    <property type="entry name" value="Mitogen-activated protein kinase kinase 6"/>
    <property type="match status" value="1"/>
</dbReference>
<keyword evidence="5" id="KW-0611">Plant defense</keyword>